<dbReference type="Gene3D" id="3.50.50.60">
    <property type="entry name" value="FAD/NAD(P)-binding domain"/>
    <property type="match status" value="1"/>
</dbReference>
<accession>A0A1S1LWR1</accession>
<dbReference type="EMBL" id="MLIS01000305">
    <property type="protein sequence ID" value="OHU75642.1"/>
    <property type="molecule type" value="Genomic_DNA"/>
</dbReference>
<name>A0A1S1LWR1_MYCCH</name>
<evidence type="ECO:0000259" key="1">
    <source>
        <dbReference type="Pfam" id="PF01494"/>
    </source>
</evidence>
<comment type="caution">
    <text evidence="2">The sequence shown here is derived from an EMBL/GenBank/DDBJ whole genome shotgun (WGS) entry which is preliminary data.</text>
</comment>
<dbReference type="SUPFAM" id="SSF51905">
    <property type="entry name" value="FAD/NAD(P)-binding domain"/>
    <property type="match status" value="1"/>
</dbReference>
<dbReference type="Proteomes" id="UP000179441">
    <property type="component" value="Unassembled WGS sequence"/>
</dbReference>
<evidence type="ECO:0000313" key="2">
    <source>
        <dbReference type="EMBL" id="OHU75642.1"/>
    </source>
</evidence>
<dbReference type="AlphaFoldDB" id="A0A1S1LWR1"/>
<reference evidence="2 3" key="1">
    <citation type="submission" date="2016-10" db="EMBL/GenBank/DDBJ databases">
        <title>Evaluation of Human, Veterinary and Environmental Mycobacterium chelonae Isolates by Core Genome Phylogenomic Analysis, Targeted Gene Comparison, and Anti-microbial Susceptibility Patterns: A Tale of Mistaken Identities.</title>
        <authorList>
            <person name="Fogelson S.B."/>
            <person name="Camus A.C."/>
            <person name="Lorenz W."/>
            <person name="Vasireddy R."/>
            <person name="Vasireddy S."/>
            <person name="Smith T."/>
            <person name="Brown-Elliott B.A."/>
            <person name="Wallace R.J.Jr."/>
            <person name="Hasan N.A."/>
            <person name="Reischl U."/>
            <person name="Sanchez S."/>
        </authorList>
    </citation>
    <scope>NUCLEOTIDE SEQUENCE [LARGE SCALE GENOMIC DNA]</scope>
    <source>
        <strain evidence="2 3">15518</strain>
    </source>
</reference>
<keyword evidence="3" id="KW-1185">Reference proteome</keyword>
<sequence length="265" mass="30225">QGFSPVVIDSASEFEREGYLLALNEQIGQKVAEKMELLDQLREFEVPLTKNVMYDDSGGQLLRFEMDHRTLNTRVGLMLNRADLHATLYEAVNDTVEFRMGQEITSIQETTDAATVTFSSGETETYDLVIGADGMHSRVRELVFGKEFPKYMGHAYFAFITSNQELYERIAVSEAILIRGDGFTIAYHRLQGNEIGAYVFHRDDAVEKIAPDQRREHMLSKYGRFDPNFEAILEGMKEGEHVFYDGFTQIVMPAWHKGRICLIGD</sequence>
<dbReference type="RefSeq" id="WP_070953022.1">
    <property type="nucleotide sequence ID" value="NZ_MLIS01000305.1"/>
</dbReference>
<protein>
    <recommendedName>
        <fullName evidence="1">FAD-binding domain-containing protein</fullName>
    </recommendedName>
</protein>
<dbReference type="InterPro" id="IPR002938">
    <property type="entry name" value="FAD-bd"/>
</dbReference>
<gene>
    <name evidence="2" type="ORF">BKG84_28195</name>
</gene>
<dbReference type="Pfam" id="PF01494">
    <property type="entry name" value="FAD_binding_3"/>
    <property type="match status" value="1"/>
</dbReference>
<dbReference type="InterPro" id="IPR036188">
    <property type="entry name" value="FAD/NAD-bd_sf"/>
</dbReference>
<feature type="non-terminal residue" evidence="2">
    <location>
        <position position="1"/>
    </location>
</feature>
<evidence type="ECO:0000313" key="3">
    <source>
        <dbReference type="Proteomes" id="UP000179441"/>
    </source>
</evidence>
<dbReference type="GO" id="GO:0071949">
    <property type="term" value="F:FAD binding"/>
    <property type="evidence" value="ECO:0007669"/>
    <property type="project" value="InterPro"/>
</dbReference>
<feature type="domain" description="FAD-binding" evidence="1">
    <location>
        <begin position="52"/>
        <end position="265"/>
    </location>
</feature>
<proteinExistence type="predicted"/>
<organism evidence="2 3">
    <name type="scientific">Mycobacteroides chelonae</name>
    <name type="common">Mycobacterium chelonae</name>
    <dbReference type="NCBI Taxonomy" id="1774"/>
    <lineage>
        <taxon>Bacteria</taxon>
        <taxon>Bacillati</taxon>
        <taxon>Actinomycetota</taxon>
        <taxon>Actinomycetes</taxon>
        <taxon>Mycobacteriales</taxon>
        <taxon>Mycobacteriaceae</taxon>
        <taxon>Mycobacteroides</taxon>
    </lineage>
</organism>
<feature type="non-terminal residue" evidence="2">
    <location>
        <position position="265"/>
    </location>
</feature>
<dbReference type="PANTHER" id="PTHR46865">
    <property type="entry name" value="OXIDOREDUCTASE-RELATED"/>
    <property type="match status" value="1"/>
</dbReference>
<dbReference type="InterPro" id="IPR051704">
    <property type="entry name" value="FAD_aromatic-hydroxylase"/>
</dbReference>